<dbReference type="Proteomes" id="UP000252585">
    <property type="component" value="Unassembled WGS sequence"/>
</dbReference>
<comment type="cofactor">
    <cofactor evidence="1">
        <name>FAD</name>
        <dbReference type="ChEBI" id="CHEBI:57692"/>
    </cofactor>
</comment>
<gene>
    <name evidence="9" type="ORF">DFR57_105112</name>
</gene>
<dbReference type="PRINTS" id="PR00411">
    <property type="entry name" value="PNDRDTASEI"/>
</dbReference>
<dbReference type="InterPro" id="IPR016156">
    <property type="entry name" value="FAD/NAD-linked_Rdtase_dimer_sf"/>
</dbReference>
<evidence type="ECO:0000259" key="8">
    <source>
        <dbReference type="Pfam" id="PF07992"/>
    </source>
</evidence>
<name>A0A368XY16_9BACI</name>
<evidence type="ECO:0000256" key="1">
    <source>
        <dbReference type="ARBA" id="ARBA00001974"/>
    </source>
</evidence>
<dbReference type="EMBL" id="QPJJ01000005">
    <property type="protein sequence ID" value="RCW71928.1"/>
    <property type="molecule type" value="Genomic_DNA"/>
</dbReference>
<organism evidence="9 10">
    <name type="scientific">Saliterribacillus persicus</name>
    <dbReference type="NCBI Taxonomy" id="930114"/>
    <lineage>
        <taxon>Bacteria</taxon>
        <taxon>Bacillati</taxon>
        <taxon>Bacillota</taxon>
        <taxon>Bacilli</taxon>
        <taxon>Bacillales</taxon>
        <taxon>Bacillaceae</taxon>
        <taxon>Saliterribacillus</taxon>
    </lineage>
</organism>
<protein>
    <submittedName>
        <fullName evidence="9">NADPH-dependent 2,4-dienoyl-CoA reductase/sulfur reductase-like enzyme</fullName>
    </submittedName>
</protein>
<evidence type="ECO:0000256" key="5">
    <source>
        <dbReference type="ARBA" id="ARBA00023002"/>
    </source>
</evidence>
<keyword evidence="4" id="KW-0274">FAD</keyword>
<dbReference type="InterPro" id="IPR050260">
    <property type="entry name" value="FAD-bd_OxRdtase"/>
</dbReference>
<evidence type="ECO:0000256" key="6">
    <source>
        <dbReference type="ARBA" id="ARBA00023284"/>
    </source>
</evidence>
<dbReference type="Gene3D" id="3.50.50.60">
    <property type="entry name" value="FAD/NAD(P)-binding domain"/>
    <property type="match status" value="2"/>
</dbReference>
<dbReference type="Pfam" id="PF07992">
    <property type="entry name" value="Pyr_redox_2"/>
    <property type="match status" value="1"/>
</dbReference>
<dbReference type="SUPFAM" id="SSF55424">
    <property type="entry name" value="FAD/NAD-linked reductases, dimerisation (C-terminal) domain"/>
    <property type="match status" value="1"/>
</dbReference>
<dbReference type="Pfam" id="PF02852">
    <property type="entry name" value="Pyr_redox_dim"/>
    <property type="match status" value="1"/>
</dbReference>
<accession>A0A368XY16</accession>
<evidence type="ECO:0000256" key="2">
    <source>
        <dbReference type="ARBA" id="ARBA00009130"/>
    </source>
</evidence>
<evidence type="ECO:0000256" key="4">
    <source>
        <dbReference type="ARBA" id="ARBA00022827"/>
    </source>
</evidence>
<keyword evidence="5" id="KW-0560">Oxidoreductase</keyword>
<evidence type="ECO:0000313" key="9">
    <source>
        <dbReference type="EMBL" id="RCW71928.1"/>
    </source>
</evidence>
<feature type="domain" description="Pyridine nucleotide-disulphide oxidoreductase dimerisation" evidence="7">
    <location>
        <begin position="328"/>
        <end position="432"/>
    </location>
</feature>
<dbReference type="InterPro" id="IPR023753">
    <property type="entry name" value="FAD/NAD-binding_dom"/>
</dbReference>
<keyword evidence="10" id="KW-1185">Reference proteome</keyword>
<proteinExistence type="inferred from homology"/>
<dbReference type="PRINTS" id="PR00368">
    <property type="entry name" value="FADPNR"/>
</dbReference>
<keyword evidence="3" id="KW-0285">Flavoprotein</keyword>
<dbReference type="AlphaFoldDB" id="A0A368XY16"/>
<reference evidence="9 10" key="1">
    <citation type="submission" date="2018-07" db="EMBL/GenBank/DDBJ databases">
        <title>Genomic Encyclopedia of Type Strains, Phase IV (KMG-IV): sequencing the most valuable type-strain genomes for metagenomic binning, comparative biology and taxonomic classification.</title>
        <authorList>
            <person name="Goeker M."/>
        </authorList>
    </citation>
    <scope>NUCLEOTIDE SEQUENCE [LARGE SCALE GENOMIC DNA]</scope>
    <source>
        <strain evidence="9 10">DSM 27696</strain>
    </source>
</reference>
<feature type="domain" description="FAD/NAD(P)-binding" evidence="8">
    <location>
        <begin position="2"/>
        <end position="289"/>
    </location>
</feature>
<keyword evidence="6" id="KW-0676">Redox-active center</keyword>
<dbReference type="InterPro" id="IPR036188">
    <property type="entry name" value="FAD/NAD-bd_sf"/>
</dbReference>
<evidence type="ECO:0000313" key="10">
    <source>
        <dbReference type="Proteomes" id="UP000252585"/>
    </source>
</evidence>
<dbReference type="NCBIfam" id="NF007123">
    <property type="entry name" value="PRK09564.1"/>
    <property type="match status" value="1"/>
</dbReference>
<evidence type="ECO:0000256" key="3">
    <source>
        <dbReference type="ARBA" id="ARBA00022630"/>
    </source>
</evidence>
<comment type="similarity">
    <text evidence="2">Belongs to the class-III pyridine nucleotide-disulfide oxidoreductase family.</text>
</comment>
<evidence type="ECO:0000259" key="7">
    <source>
        <dbReference type="Pfam" id="PF02852"/>
    </source>
</evidence>
<sequence>MMRVLVIGGVAAGMSAASKIRRMDEFAEIIVYEKGAFISYGACGLPYYLSGDNDDHKKMIARTKEQFEKKNIQVNLHHEVVKVAPNRNQIMVKDLNSGNIFIDHYDKLMIGTGTEAIFPPFDGANLRNIHVLKTMEDGLYLHELLENPEIKDVSIVGGGYIGIEVAEAMHKRGKNVRVIEQVDRILTPFETEITDIVTEHIQEKNIALHLGESVKGFKGDEKVNEIITDKGSYPTDLVFVSIGVKPATKFLQGSGITLADNGAIVVDREMRTNIEDIYAAGDCAEVYNFIKQENDYIPLGTNANKCGRIAGANIAGERNKYIGTLGSAAVKILDLEIGRTGLSEVEATALKIDYVTEFVKTANHPGYYPGQQPIWIKLICEKRSGKIIGAHAVGYTDVVLRIDMFAIAIQNEMTAEELGMTDLCYAPPFAGVWDAVHIASNAIK</sequence>
<dbReference type="SUPFAM" id="SSF51905">
    <property type="entry name" value="FAD/NAD(P)-binding domain"/>
    <property type="match status" value="1"/>
</dbReference>
<dbReference type="InterPro" id="IPR004099">
    <property type="entry name" value="Pyr_nucl-diS_OxRdtase_dimer"/>
</dbReference>
<dbReference type="PANTHER" id="PTHR43429:SF1">
    <property type="entry name" value="NAD(P)H SULFUR OXIDOREDUCTASE (COA-DEPENDENT)"/>
    <property type="match status" value="1"/>
</dbReference>
<dbReference type="GO" id="GO:0016491">
    <property type="term" value="F:oxidoreductase activity"/>
    <property type="evidence" value="ECO:0007669"/>
    <property type="project" value="UniProtKB-KW"/>
</dbReference>
<comment type="caution">
    <text evidence="9">The sequence shown here is derived from an EMBL/GenBank/DDBJ whole genome shotgun (WGS) entry which is preliminary data.</text>
</comment>
<dbReference type="PANTHER" id="PTHR43429">
    <property type="entry name" value="PYRIDINE NUCLEOTIDE-DISULFIDE OXIDOREDUCTASE DOMAIN-CONTAINING"/>
    <property type="match status" value="1"/>
</dbReference>